<dbReference type="AlphaFoldDB" id="A0AAD9NUS8"/>
<sequence>MTLVRNYGVTIVQTTLKANTTASGRMVIHYRQATYAQMKALVNAASFCYMPVRYDCIATQVCLSHARKI</sequence>
<name>A0AAD9NUS8_RIDPI</name>
<comment type="caution">
    <text evidence="1">The sequence shown here is derived from an EMBL/GenBank/DDBJ whole genome shotgun (WGS) entry which is preliminary data.</text>
</comment>
<organism evidence="1 2">
    <name type="scientific">Ridgeia piscesae</name>
    <name type="common">Tubeworm</name>
    <dbReference type="NCBI Taxonomy" id="27915"/>
    <lineage>
        <taxon>Eukaryota</taxon>
        <taxon>Metazoa</taxon>
        <taxon>Spiralia</taxon>
        <taxon>Lophotrochozoa</taxon>
        <taxon>Annelida</taxon>
        <taxon>Polychaeta</taxon>
        <taxon>Sedentaria</taxon>
        <taxon>Canalipalpata</taxon>
        <taxon>Sabellida</taxon>
        <taxon>Siboglinidae</taxon>
        <taxon>Ridgeia</taxon>
    </lineage>
</organism>
<accession>A0AAD9NUS8</accession>
<protein>
    <submittedName>
        <fullName evidence="1">Uncharacterized protein</fullName>
    </submittedName>
</protein>
<reference evidence="1" key="1">
    <citation type="journal article" date="2023" name="Mol. Biol. Evol.">
        <title>Third-Generation Sequencing Reveals the Adaptive Role of the Epigenome in Three Deep-Sea Polychaetes.</title>
        <authorList>
            <person name="Perez M."/>
            <person name="Aroh O."/>
            <person name="Sun Y."/>
            <person name="Lan Y."/>
            <person name="Juniper S.K."/>
            <person name="Young C.R."/>
            <person name="Angers B."/>
            <person name="Qian P.Y."/>
        </authorList>
    </citation>
    <scope>NUCLEOTIDE SEQUENCE</scope>
    <source>
        <strain evidence="1">R07B-5</strain>
    </source>
</reference>
<proteinExistence type="predicted"/>
<evidence type="ECO:0000313" key="1">
    <source>
        <dbReference type="EMBL" id="KAK2180189.1"/>
    </source>
</evidence>
<dbReference type="Proteomes" id="UP001209878">
    <property type="component" value="Unassembled WGS sequence"/>
</dbReference>
<evidence type="ECO:0000313" key="2">
    <source>
        <dbReference type="Proteomes" id="UP001209878"/>
    </source>
</evidence>
<gene>
    <name evidence="1" type="ORF">NP493_455g00023</name>
</gene>
<dbReference type="EMBL" id="JAODUO010000454">
    <property type="protein sequence ID" value="KAK2180189.1"/>
    <property type="molecule type" value="Genomic_DNA"/>
</dbReference>
<keyword evidence="2" id="KW-1185">Reference proteome</keyword>